<dbReference type="EMBL" id="JBBNAE010000007">
    <property type="protein sequence ID" value="KAK9109861.1"/>
    <property type="molecule type" value="Genomic_DNA"/>
</dbReference>
<evidence type="ECO:0000256" key="1">
    <source>
        <dbReference type="SAM" id="MobiDB-lite"/>
    </source>
</evidence>
<gene>
    <name evidence="2" type="ORF">Sjap_017921</name>
</gene>
<keyword evidence="3" id="KW-1185">Reference proteome</keyword>
<proteinExistence type="predicted"/>
<reference evidence="2 3" key="1">
    <citation type="submission" date="2024-01" db="EMBL/GenBank/DDBJ databases">
        <title>Genome assemblies of Stephania.</title>
        <authorList>
            <person name="Yang L."/>
        </authorList>
    </citation>
    <scope>NUCLEOTIDE SEQUENCE [LARGE SCALE GENOMIC DNA]</scope>
    <source>
        <strain evidence="2">QJT</strain>
        <tissue evidence="2">Leaf</tissue>
    </source>
</reference>
<comment type="caution">
    <text evidence="2">The sequence shown here is derived from an EMBL/GenBank/DDBJ whole genome shotgun (WGS) entry which is preliminary data.</text>
</comment>
<organism evidence="2 3">
    <name type="scientific">Stephania japonica</name>
    <dbReference type="NCBI Taxonomy" id="461633"/>
    <lineage>
        <taxon>Eukaryota</taxon>
        <taxon>Viridiplantae</taxon>
        <taxon>Streptophyta</taxon>
        <taxon>Embryophyta</taxon>
        <taxon>Tracheophyta</taxon>
        <taxon>Spermatophyta</taxon>
        <taxon>Magnoliopsida</taxon>
        <taxon>Ranunculales</taxon>
        <taxon>Menispermaceae</taxon>
        <taxon>Menispermoideae</taxon>
        <taxon>Cissampelideae</taxon>
        <taxon>Stephania</taxon>
    </lineage>
</organism>
<dbReference type="AlphaFoldDB" id="A0AAP0I7L7"/>
<dbReference type="Proteomes" id="UP001417504">
    <property type="component" value="Unassembled WGS sequence"/>
</dbReference>
<protein>
    <submittedName>
        <fullName evidence="2">Uncharacterized protein</fullName>
    </submittedName>
</protein>
<feature type="region of interest" description="Disordered" evidence="1">
    <location>
        <begin position="65"/>
        <end position="86"/>
    </location>
</feature>
<accession>A0AAP0I7L7</accession>
<dbReference type="Gene3D" id="2.40.50.100">
    <property type="match status" value="1"/>
</dbReference>
<sequence length="274" mass="31142">MLGSFKRALKKLTMKKKYHNKFTFKPLATPVDRPFEEAVPQHRQQQHNLSLKLIGEANPREDEIKTTTTTNTNNGRETEISDFTFKPPMMPVDEPFMWSPVISPPLTRPLSLSFEEAVPHQRRQQQQQSLKLIEEADLQQVKIKTTTTTNNSNNNNNNNGRETEIIEMVDLEGQDHGPSSSSVGDNDDDFIVYSKEGNNARWFKKEGDEVSALKIYFAKLKPYGLYDNATVAMECTEEVFLAKIIHGDGAKVIKVGEVKGNVQFQFIMVSSYLD</sequence>
<evidence type="ECO:0000313" key="2">
    <source>
        <dbReference type="EMBL" id="KAK9109861.1"/>
    </source>
</evidence>
<evidence type="ECO:0000313" key="3">
    <source>
        <dbReference type="Proteomes" id="UP001417504"/>
    </source>
</evidence>
<name>A0AAP0I7L7_9MAGN</name>